<reference evidence="3 4" key="1">
    <citation type="submission" date="2016-10" db="EMBL/GenBank/DDBJ databases">
        <authorList>
            <person name="de Groot N.N."/>
        </authorList>
    </citation>
    <scope>NUCLEOTIDE SEQUENCE [LARGE SCALE GENOMIC DNA]</scope>
    <source>
        <strain evidence="3 4">AR40</strain>
    </source>
</reference>
<dbReference type="CDD" id="cd01949">
    <property type="entry name" value="GGDEF"/>
    <property type="match status" value="1"/>
</dbReference>
<feature type="transmembrane region" description="Helical" evidence="1">
    <location>
        <begin position="306"/>
        <end position="328"/>
    </location>
</feature>
<dbReference type="Gene3D" id="3.30.70.270">
    <property type="match status" value="1"/>
</dbReference>
<organism evidence="3 4">
    <name type="scientific">Butyrivibrio fibrisolvens</name>
    <dbReference type="NCBI Taxonomy" id="831"/>
    <lineage>
        <taxon>Bacteria</taxon>
        <taxon>Bacillati</taxon>
        <taxon>Bacillota</taxon>
        <taxon>Clostridia</taxon>
        <taxon>Lachnospirales</taxon>
        <taxon>Lachnospiraceae</taxon>
        <taxon>Butyrivibrio</taxon>
    </lineage>
</organism>
<evidence type="ECO:0000259" key="2">
    <source>
        <dbReference type="PROSITE" id="PS50887"/>
    </source>
</evidence>
<protein>
    <submittedName>
        <fullName evidence="3">Diguanylate cyclase (GGDEF) domain-containing protein</fullName>
    </submittedName>
</protein>
<keyword evidence="1" id="KW-1133">Transmembrane helix</keyword>
<feature type="transmembrane region" description="Helical" evidence="1">
    <location>
        <begin position="248"/>
        <end position="266"/>
    </location>
</feature>
<dbReference type="SMART" id="SM00267">
    <property type="entry name" value="GGDEF"/>
    <property type="match status" value="1"/>
</dbReference>
<proteinExistence type="predicted"/>
<feature type="transmembrane region" description="Helical" evidence="1">
    <location>
        <begin position="386"/>
        <end position="409"/>
    </location>
</feature>
<dbReference type="SUPFAM" id="SSF55073">
    <property type="entry name" value="Nucleotide cyclase"/>
    <property type="match status" value="1"/>
</dbReference>
<dbReference type="EMBL" id="FOGJ01000014">
    <property type="protein sequence ID" value="SER95423.1"/>
    <property type="molecule type" value="Genomic_DNA"/>
</dbReference>
<dbReference type="InterPro" id="IPR043128">
    <property type="entry name" value="Rev_trsase/Diguanyl_cyclase"/>
</dbReference>
<evidence type="ECO:0000313" key="3">
    <source>
        <dbReference type="EMBL" id="SER95423.1"/>
    </source>
</evidence>
<keyword evidence="1" id="KW-0812">Transmembrane</keyword>
<gene>
    <name evidence="3" type="ORF">SAMN04487884_11498</name>
</gene>
<evidence type="ECO:0000313" key="4">
    <source>
        <dbReference type="Proteomes" id="UP000182584"/>
    </source>
</evidence>
<dbReference type="InterPro" id="IPR029787">
    <property type="entry name" value="Nucleotide_cyclase"/>
</dbReference>
<sequence>MDNYEFSLKRLWLIPILMFLIIMLLVAFDSPFFNTKNQYGVQELVDGWDVINENTGAFFKNIALTKADIGIAGNYKPVTMNCTLPSKRIPSGALIFRTYYCSVEVYLDGELIYTYAKDILEKGHMCPKHYNVVPLPDNYSGREVTIVLMPNEVYSFSGFAPIYFGNVEETYRTIFESKRLPLLIGTFLCIFGLAMFITSLYLFVYHNGNIALIFAANISFDIGTYILSFNDLYLFIADADEFYTFIEYIALFCIPLSIIVFLIASNSYFRNWVFYLVAVLDVIIIAYTVTVHLLNIDHICNYLSILHFVGIFEAVLFIVRLIMSIVSINKKKDDEEDIVLGVVQSKSTISSLVFLIGVIIFLICVVVDISLYIIRRDFGTNFERHSNINFFIIGSLCFVLSILLNYFFLSIEHISVENSAKHLKGLAYTDDLTGLSNRARCELEIASLGKKNREGFSIISIDIDKLKTVNDTMGHQMGDKLLKVFSDALKEALNDADLLGRMGGDEFIAIYKKGSESLCRSAMNRLVEEVDRCNSKQTEFELSFSYGYAICKNGRNKNPRNVYMEADKKMYEMKKIHHKERESL</sequence>
<dbReference type="InterPro" id="IPR000160">
    <property type="entry name" value="GGDEF_dom"/>
</dbReference>
<dbReference type="PANTHER" id="PTHR45138:SF9">
    <property type="entry name" value="DIGUANYLATE CYCLASE DGCM-RELATED"/>
    <property type="match status" value="1"/>
</dbReference>
<feature type="transmembrane region" description="Helical" evidence="1">
    <location>
        <begin position="182"/>
        <end position="204"/>
    </location>
</feature>
<dbReference type="InterPro" id="IPR050469">
    <property type="entry name" value="Diguanylate_Cyclase"/>
</dbReference>
<feature type="transmembrane region" description="Helical" evidence="1">
    <location>
        <begin position="210"/>
        <end position="236"/>
    </location>
</feature>
<dbReference type="RefSeq" id="WP_074756567.1">
    <property type="nucleotide sequence ID" value="NZ_FOGJ01000014.1"/>
</dbReference>
<dbReference type="PROSITE" id="PS50887">
    <property type="entry name" value="GGDEF"/>
    <property type="match status" value="1"/>
</dbReference>
<dbReference type="eggNOG" id="COG2199">
    <property type="taxonomic scope" value="Bacteria"/>
</dbReference>
<keyword evidence="1" id="KW-0472">Membrane</keyword>
<dbReference type="PANTHER" id="PTHR45138">
    <property type="entry name" value="REGULATORY COMPONENTS OF SENSORY TRANSDUCTION SYSTEM"/>
    <property type="match status" value="1"/>
</dbReference>
<dbReference type="GO" id="GO:0052621">
    <property type="term" value="F:diguanylate cyclase activity"/>
    <property type="evidence" value="ECO:0007669"/>
    <property type="project" value="TreeGrafter"/>
</dbReference>
<dbReference type="OrthoDB" id="9762533at2"/>
<evidence type="ECO:0000256" key="1">
    <source>
        <dbReference type="SAM" id="Phobius"/>
    </source>
</evidence>
<dbReference type="AlphaFoldDB" id="A0A1H9TFN5"/>
<feature type="transmembrane region" description="Helical" evidence="1">
    <location>
        <begin position="272"/>
        <end position="294"/>
    </location>
</feature>
<dbReference type="Pfam" id="PF00990">
    <property type="entry name" value="GGDEF"/>
    <property type="match status" value="1"/>
</dbReference>
<accession>A0A1H9TFN5</accession>
<dbReference type="NCBIfam" id="TIGR00254">
    <property type="entry name" value="GGDEF"/>
    <property type="match status" value="1"/>
</dbReference>
<dbReference type="Proteomes" id="UP000182584">
    <property type="component" value="Unassembled WGS sequence"/>
</dbReference>
<feature type="transmembrane region" description="Helical" evidence="1">
    <location>
        <begin position="348"/>
        <end position="374"/>
    </location>
</feature>
<feature type="domain" description="GGDEF" evidence="2">
    <location>
        <begin position="454"/>
        <end position="584"/>
    </location>
</feature>
<feature type="transmembrane region" description="Helical" evidence="1">
    <location>
        <begin position="12"/>
        <end position="28"/>
    </location>
</feature>
<name>A0A1H9TFN5_BUTFI</name>